<feature type="domain" description="Transcription regulator PadR N-terminal" evidence="1">
    <location>
        <begin position="31"/>
        <end position="102"/>
    </location>
</feature>
<evidence type="ECO:0000313" key="2">
    <source>
        <dbReference type="EMBL" id="ODG89709.1"/>
    </source>
</evidence>
<evidence type="ECO:0000313" key="3">
    <source>
        <dbReference type="Proteomes" id="UP000094580"/>
    </source>
</evidence>
<dbReference type="InterPro" id="IPR052509">
    <property type="entry name" value="Metal_resp_DNA-bind_regulator"/>
</dbReference>
<dbReference type="PANTHER" id="PTHR33169:SF14">
    <property type="entry name" value="TRANSCRIPTIONAL REGULATOR RV3488"/>
    <property type="match status" value="1"/>
</dbReference>
<keyword evidence="3" id="KW-1185">Reference proteome</keyword>
<dbReference type="PANTHER" id="PTHR33169">
    <property type="entry name" value="PADR-FAMILY TRANSCRIPTIONAL REGULATOR"/>
    <property type="match status" value="1"/>
</dbReference>
<gene>
    <name evidence="2" type="ORF">BED47_14940</name>
</gene>
<dbReference type="SUPFAM" id="SSF46785">
    <property type="entry name" value="Winged helix' DNA-binding domain"/>
    <property type="match status" value="1"/>
</dbReference>
<dbReference type="NCBIfam" id="TIGR02719">
    <property type="entry name" value="repress_PhaQ"/>
    <property type="match status" value="1"/>
</dbReference>
<dbReference type="InterPro" id="IPR014091">
    <property type="entry name" value="Tscrpt_rep_PHB_PhaQ"/>
</dbReference>
<organism evidence="2 3">
    <name type="scientific">Gottfriedia luciferensis</name>
    <dbReference type="NCBI Taxonomy" id="178774"/>
    <lineage>
        <taxon>Bacteria</taxon>
        <taxon>Bacillati</taxon>
        <taxon>Bacillota</taxon>
        <taxon>Bacilli</taxon>
        <taxon>Bacillales</taxon>
        <taxon>Bacillaceae</taxon>
        <taxon>Gottfriedia</taxon>
    </lineage>
</organism>
<dbReference type="Proteomes" id="UP000094580">
    <property type="component" value="Unassembled WGS sequence"/>
</dbReference>
<dbReference type="InterPro" id="IPR005149">
    <property type="entry name" value="Tscrpt_reg_PadR_N"/>
</dbReference>
<dbReference type="InterPro" id="IPR036388">
    <property type="entry name" value="WH-like_DNA-bd_sf"/>
</dbReference>
<dbReference type="RefSeq" id="WP_069035490.1">
    <property type="nucleotide sequence ID" value="NZ_MDKC01000037.1"/>
</dbReference>
<sequence>MTTNEKETSKKNKQETSESITLPKNFLVPFLLLSLKQWNMHGYKLMQVLFDLGFTTLDSSNVYRILRQLEKESYIKSSWEYGMEGPAKRIYSITDAGEEYLKTCHNSFTQYNQMLQTFFSIYTNSFFPFSNSDQSFKDD</sequence>
<dbReference type="Pfam" id="PF03551">
    <property type="entry name" value="PadR"/>
    <property type="match status" value="1"/>
</dbReference>
<evidence type="ECO:0000259" key="1">
    <source>
        <dbReference type="Pfam" id="PF03551"/>
    </source>
</evidence>
<dbReference type="InterPro" id="IPR036390">
    <property type="entry name" value="WH_DNA-bd_sf"/>
</dbReference>
<proteinExistence type="predicted"/>
<dbReference type="EMBL" id="MDKC01000037">
    <property type="protein sequence ID" value="ODG89709.1"/>
    <property type="molecule type" value="Genomic_DNA"/>
</dbReference>
<comment type="caution">
    <text evidence="2">The sequence shown here is derived from an EMBL/GenBank/DDBJ whole genome shotgun (WGS) entry which is preliminary data.</text>
</comment>
<reference evidence="2 3" key="1">
    <citation type="submission" date="2016-07" db="EMBL/GenBank/DDBJ databases">
        <authorList>
            <person name="Townsley L."/>
            <person name="Shank E.A."/>
        </authorList>
    </citation>
    <scope>NUCLEOTIDE SEQUENCE [LARGE SCALE GENOMIC DNA]</scope>
    <source>
        <strain evidence="2 3">CH01</strain>
    </source>
</reference>
<dbReference type="Gene3D" id="1.10.10.10">
    <property type="entry name" value="Winged helix-like DNA-binding domain superfamily/Winged helix DNA-binding domain"/>
    <property type="match status" value="1"/>
</dbReference>
<accession>A0ABX2ZMK8</accession>
<name>A0ABX2ZMK8_9BACI</name>
<protein>
    <submittedName>
        <fullName evidence="2">Poly-beta-hydroxybutyrate-responsive repressor</fullName>
    </submittedName>
</protein>